<sequence>MQSKQGLDMLERVRRIVETLPETEELIDGFGHTVMKVKGKTFVMMGENDGTPGLSFKSDKETQFLLLHQSGYVKTPYIGHHGWVSIDKGSNPNWDELTGHIKEAYLLAAPKRLAQQVLKGGKGIGIDDTEQA</sequence>
<evidence type="ECO:0000313" key="1">
    <source>
        <dbReference type="EMBL" id="UJF33534.1"/>
    </source>
</evidence>
<dbReference type="RefSeq" id="WP_235119904.1">
    <property type="nucleotide sequence ID" value="NZ_CP090978.1"/>
</dbReference>
<evidence type="ECO:0000313" key="2">
    <source>
        <dbReference type="Proteomes" id="UP001649230"/>
    </source>
</evidence>
<gene>
    <name evidence="1" type="ORF">L0M14_29235</name>
</gene>
<dbReference type="SUPFAM" id="SSF142906">
    <property type="entry name" value="YjbR-like"/>
    <property type="match status" value="1"/>
</dbReference>
<name>A0ABY3SJW8_9BACL</name>
<dbReference type="GO" id="GO:0003677">
    <property type="term" value="F:DNA binding"/>
    <property type="evidence" value="ECO:0007669"/>
    <property type="project" value="UniProtKB-KW"/>
</dbReference>
<organism evidence="1 2">
    <name type="scientific">Paenibacillus hexagrammi</name>
    <dbReference type="NCBI Taxonomy" id="2908839"/>
    <lineage>
        <taxon>Bacteria</taxon>
        <taxon>Bacillati</taxon>
        <taxon>Bacillota</taxon>
        <taxon>Bacilli</taxon>
        <taxon>Bacillales</taxon>
        <taxon>Paenibacillaceae</taxon>
        <taxon>Paenibacillus</taxon>
    </lineage>
</organism>
<keyword evidence="2" id="KW-1185">Reference proteome</keyword>
<proteinExistence type="predicted"/>
<reference evidence="1 2" key="1">
    <citation type="journal article" date="2024" name="Int. J. Syst. Evol. Microbiol.">
        <title>Paenibacillus hexagrammi sp. nov., a novel bacterium isolated from the gut content of Hexagrammos agrammus.</title>
        <authorList>
            <person name="Jung H.K."/>
            <person name="Kim D.G."/>
            <person name="Zin H."/>
            <person name="Park J."/>
            <person name="Jung H."/>
            <person name="Kim Y.O."/>
            <person name="Kong H.J."/>
            <person name="Kim J.W."/>
            <person name="Kim Y.S."/>
        </authorList>
    </citation>
    <scope>NUCLEOTIDE SEQUENCE [LARGE SCALE GENOMIC DNA]</scope>
    <source>
        <strain evidence="1 2">YPD9-1</strain>
    </source>
</reference>
<dbReference type="EMBL" id="CP090978">
    <property type="protein sequence ID" value="UJF33534.1"/>
    <property type="molecule type" value="Genomic_DNA"/>
</dbReference>
<dbReference type="InterPro" id="IPR058532">
    <property type="entry name" value="YjbR/MT2646/Rv2570-like"/>
</dbReference>
<dbReference type="Gene3D" id="3.90.1150.30">
    <property type="match status" value="1"/>
</dbReference>
<keyword evidence="1" id="KW-0238">DNA-binding</keyword>
<dbReference type="Pfam" id="PF04237">
    <property type="entry name" value="YjbR"/>
    <property type="match status" value="1"/>
</dbReference>
<accession>A0ABY3SJW8</accession>
<protein>
    <submittedName>
        <fullName evidence="1">MmcQ/YjbR family DNA-binding protein</fullName>
    </submittedName>
</protein>
<dbReference type="InterPro" id="IPR038056">
    <property type="entry name" value="YjbR-like_sf"/>
</dbReference>
<dbReference type="Proteomes" id="UP001649230">
    <property type="component" value="Chromosome"/>
</dbReference>